<evidence type="ECO:0000313" key="5">
    <source>
        <dbReference type="Proteomes" id="UP001597083"/>
    </source>
</evidence>
<dbReference type="Gene3D" id="2.60.120.200">
    <property type="match status" value="1"/>
</dbReference>
<reference evidence="5" key="1">
    <citation type="journal article" date="2019" name="Int. J. Syst. Evol. Microbiol.">
        <title>The Global Catalogue of Microorganisms (GCM) 10K type strain sequencing project: providing services to taxonomists for standard genome sequencing and annotation.</title>
        <authorList>
            <consortium name="The Broad Institute Genomics Platform"/>
            <consortium name="The Broad Institute Genome Sequencing Center for Infectious Disease"/>
            <person name="Wu L."/>
            <person name="Ma J."/>
        </authorList>
    </citation>
    <scope>NUCLEOTIDE SEQUENCE [LARGE SCALE GENOMIC DNA]</scope>
    <source>
        <strain evidence="5">JCM 31696</strain>
    </source>
</reference>
<protein>
    <submittedName>
        <fullName evidence="4">LamG-like jellyroll fold domain-containing protein</fullName>
    </submittedName>
</protein>
<evidence type="ECO:0000313" key="4">
    <source>
        <dbReference type="EMBL" id="MFD0856710.1"/>
    </source>
</evidence>
<name>A0ABW3CS12_9ACTN</name>
<dbReference type="SMART" id="SM00560">
    <property type="entry name" value="LamGL"/>
    <property type="match status" value="1"/>
</dbReference>
<evidence type="ECO:0000259" key="3">
    <source>
        <dbReference type="SMART" id="SM00560"/>
    </source>
</evidence>
<feature type="domain" description="LamG-like jellyroll fold" evidence="3">
    <location>
        <begin position="439"/>
        <end position="578"/>
    </location>
</feature>
<sequence>MGRCLVANSANCVTNQTKRLLYRMRLPSLRGTHIQSAEFVAYETHAYDCDNPTVVRLYRTAALSSGATWNNTSGDWTRLLASRDVAYCSRTPVEFSGSELRTEVQNAINNGYSTITFTLRAYDETSMAWWKRFADDAYLRVQYNRPPSQPDTDQMFASPGTPCVTSSQAKAVNVRSKLYAVLRDPDTEDANKVQGQFQLSWANNVDGSDWGAKWTAPLTAAKTSGSQFQVDLEALNAPVPTGKLVDWHVRAWDGEQWGPWSWEGAQAGCYFSYDPSVPAAPTITSADYPGDAQWRGGVGEEGTFTISDSAGAAERYDIRLNSGPVTSVATVDGAARQVTLAPNRSGPNLLEVQAFTDAGQNSAPTTYEFHARAGADPAARFNLDEAAGAPAATSSGPGRGVRVRGSASLGAAGKNGMALETDGVSGYAESSVPLVDTTEGFSVSAWVKPDQTAIGDVVAQTGAFQSGFYLGMQPGGQAVFKRPTTDTDDGGGAWHNAVDDAPLPLGQWSHLTGVYDKDAAQLRLYVNGQLQATVNNATTLDTRGPVLIGRSVYNGEPVNYWPGAIDDVQVFAEPLSGDQAAQLAAGSSVATPGRVAYWNMDEPQGSVRAYSPVAPWQATV</sequence>
<feature type="non-terminal residue" evidence="4">
    <location>
        <position position="620"/>
    </location>
</feature>
<dbReference type="Proteomes" id="UP001597083">
    <property type="component" value="Unassembled WGS sequence"/>
</dbReference>
<gene>
    <name evidence="4" type="ORF">ACFQ07_31045</name>
</gene>
<keyword evidence="1" id="KW-0732">Signal</keyword>
<evidence type="ECO:0000256" key="1">
    <source>
        <dbReference type="ARBA" id="ARBA00022729"/>
    </source>
</evidence>
<accession>A0ABW3CS12</accession>
<dbReference type="Pfam" id="PF13385">
    <property type="entry name" value="Laminin_G_3"/>
    <property type="match status" value="1"/>
</dbReference>
<dbReference type="SUPFAM" id="SSF49899">
    <property type="entry name" value="Concanavalin A-like lectins/glucanases"/>
    <property type="match status" value="1"/>
</dbReference>
<proteinExistence type="predicted"/>
<dbReference type="InterPro" id="IPR006558">
    <property type="entry name" value="LamG-like"/>
</dbReference>
<keyword evidence="2" id="KW-1015">Disulfide bond</keyword>
<dbReference type="InterPro" id="IPR013320">
    <property type="entry name" value="ConA-like_dom_sf"/>
</dbReference>
<evidence type="ECO:0000256" key="2">
    <source>
        <dbReference type="ARBA" id="ARBA00023157"/>
    </source>
</evidence>
<keyword evidence="5" id="KW-1185">Reference proteome</keyword>
<dbReference type="EMBL" id="JBHTIR010004229">
    <property type="protein sequence ID" value="MFD0856710.1"/>
    <property type="molecule type" value="Genomic_DNA"/>
</dbReference>
<comment type="caution">
    <text evidence="4">The sequence shown here is derived from an EMBL/GenBank/DDBJ whole genome shotgun (WGS) entry which is preliminary data.</text>
</comment>
<organism evidence="4 5">
    <name type="scientific">Actinomadura adrarensis</name>
    <dbReference type="NCBI Taxonomy" id="1819600"/>
    <lineage>
        <taxon>Bacteria</taxon>
        <taxon>Bacillati</taxon>
        <taxon>Actinomycetota</taxon>
        <taxon>Actinomycetes</taxon>
        <taxon>Streptosporangiales</taxon>
        <taxon>Thermomonosporaceae</taxon>
        <taxon>Actinomadura</taxon>
    </lineage>
</organism>